<keyword evidence="4" id="KW-1185">Reference proteome</keyword>
<feature type="domain" description="FAD/NAD(P)-binding" evidence="2">
    <location>
        <begin position="22"/>
        <end position="311"/>
    </location>
</feature>
<dbReference type="AlphaFoldDB" id="A0A165CRP5"/>
<evidence type="ECO:0000256" key="1">
    <source>
        <dbReference type="SAM" id="MobiDB-lite"/>
    </source>
</evidence>
<dbReference type="OrthoDB" id="202203at2759"/>
<dbReference type="GO" id="GO:0050660">
    <property type="term" value="F:flavin adenine dinucleotide binding"/>
    <property type="evidence" value="ECO:0007669"/>
    <property type="project" value="TreeGrafter"/>
</dbReference>
<dbReference type="SUPFAM" id="SSF51905">
    <property type="entry name" value="FAD/NAD(P)-binding domain"/>
    <property type="match status" value="1"/>
</dbReference>
<dbReference type="Proteomes" id="UP000076842">
    <property type="component" value="Unassembled WGS sequence"/>
</dbReference>
<gene>
    <name evidence="3" type="ORF">CALCODRAFT_521470</name>
</gene>
<dbReference type="STRING" id="1353952.A0A165CRP5"/>
<reference evidence="3 4" key="1">
    <citation type="journal article" date="2016" name="Mol. Biol. Evol.">
        <title>Comparative Genomics of Early-Diverging Mushroom-Forming Fungi Provides Insights into the Origins of Lignocellulose Decay Capabilities.</title>
        <authorList>
            <person name="Nagy L.G."/>
            <person name="Riley R."/>
            <person name="Tritt A."/>
            <person name="Adam C."/>
            <person name="Daum C."/>
            <person name="Floudas D."/>
            <person name="Sun H."/>
            <person name="Yadav J.S."/>
            <person name="Pangilinan J."/>
            <person name="Larsson K.H."/>
            <person name="Matsuura K."/>
            <person name="Barry K."/>
            <person name="Labutti K."/>
            <person name="Kuo R."/>
            <person name="Ohm R.A."/>
            <person name="Bhattacharya S.S."/>
            <person name="Shirouzu T."/>
            <person name="Yoshinaga Y."/>
            <person name="Martin F.M."/>
            <person name="Grigoriev I.V."/>
            <person name="Hibbett D.S."/>
        </authorList>
    </citation>
    <scope>NUCLEOTIDE SEQUENCE [LARGE SCALE GENOMIC DNA]</scope>
    <source>
        <strain evidence="3 4">HHB12733</strain>
    </source>
</reference>
<protein>
    <submittedName>
        <fullName evidence="3">FAD/NAD(P)-binding domain-containing protein</fullName>
    </submittedName>
</protein>
<evidence type="ECO:0000259" key="2">
    <source>
        <dbReference type="Pfam" id="PF07992"/>
    </source>
</evidence>
<dbReference type="PANTHER" id="PTHR43735:SF2">
    <property type="entry name" value="FE-REGULATED PROTEIN 8"/>
    <property type="match status" value="1"/>
</dbReference>
<dbReference type="PRINTS" id="PR00368">
    <property type="entry name" value="FADPNR"/>
</dbReference>
<feature type="region of interest" description="Disordered" evidence="1">
    <location>
        <begin position="339"/>
        <end position="378"/>
    </location>
</feature>
<name>A0A165CRP5_9BASI</name>
<dbReference type="InterPro" id="IPR036188">
    <property type="entry name" value="FAD/NAD-bd_sf"/>
</dbReference>
<dbReference type="InParanoid" id="A0A165CRP5"/>
<dbReference type="GO" id="GO:0005737">
    <property type="term" value="C:cytoplasm"/>
    <property type="evidence" value="ECO:0007669"/>
    <property type="project" value="TreeGrafter"/>
</dbReference>
<dbReference type="GO" id="GO:0004174">
    <property type="term" value="F:electron-transferring-flavoprotein dehydrogenase activity"/>
    <property type="evidence" value="ECO:0007669"/>
    <property type="project" value="TreeGrafter"/>
</dbReference>
<dbReference type="Gene3D" id="3.50.50.100">
    <property type="match status" value="1"/>
</dbReference>
<dbReference type="Pfam" id="PF07992">
    <property type="entry name" value="Pyr_redox_2"/>
    <property type="match status" value="1"/>
</dbReference>
<feature type="region of interest" description="Disordered" evidence="1">
    <location>
        <begin position="87"/>
        <end position="109"/>
    </location>
</feature>
<evidence type="ECO:0000313" key="3">
    <source>
        <dbReference type="EMBL" id="KZT51267.1"/>
    </source>
</evidence>
<dbReference type="Gene3D" id="3.50.50.60">
    <property type="entry name" value="FAD/NAD(P)-binding domain"/>
    <property type="match status" value="3"/>
</dbReference>
<sequence>MPTPRSARRAPPKPAPPSKWKNVLVLGGSYGGARAARVLAEGLPDGWRVLLVEKQSHFNHLYVFPRYTVVQGHEHKAFIPYAELNPPASPSSQAKAKPAPKPAPKAYPEGDDYYPASDIHFPPPSHPPPTGPHRILHASVLALHPAHATLSRPFPEHGLPAKEVPYEYLVYALGSTMPPPLLMPPDALYKLGGVAWMIDQGARIRRASRVVVVGGGALGIQYASDIKDHYPSTSVTLLHSRPRLLPRFDERMHPLIRARLEALGVQLILGDRLVDEHVREGKVHTLKGRVIDCDYLMLCTGQSPNTAILADSFAASSLNPLTGHVTVLRTMQVCPYDLPSLNSGSGSPSTPTPTPTPGHLDSARQGERPPLRLPPPRHTPYPHLFAIGDCADAFGAIKAGHTAYYQAELAARNILLLISHSHSHSHSTANALANALASGPRSGSEEKHPNLNMNLTLEQKLEEYSPGRPAIKLTVGVQEAVVLDGEGRVELVECEEDLSAEGMWKAMGVGGRDMWE</sequence>
<dbReference type="InterPro" id="IPR023753">
    <property type="entry name" value="FAD/NAD-binding_dom"/>
</dbReference>
<feature type="compositionally biased region" description="Basic and acidic residues" evidence="1">
    <location>
        <begin position="361"/>
        <end position="370"/>
    </location>
</feature>
<organism evidence="3 4">
    <name type="scientific">Calocera cornea HHB12733</name>
    <dbReference type="NCBI Taxonomy" id="1353952"/>
    <lineage>
        <taxon>Eukaryota</taxon>
        <taxon>Fungi</taxon>
        <taxon>Dikarya</taxon>
        <taxon>Basidiomycota</taxon>
        <taxon>Agaricomycotina</taxon>
        <taxon>Dacrymycetes</taxon>
        <taxon>Dacrymycetales</taxon>
        <taxon>Dacrymycetaceae</taxon>
        <taxon>Calocera</taxon>
    </lineage>
</organism>
<proteinExistence type="predicted"/>
<dbReference type="PRINTS" id="PR00411">
    <property type="entry name" value="PNDRDTASEI"/>
</dbReference>
<accession>A0A165CRP5</accession>
<dbReference type="EMBL" id="KV424117">
    <property type="protein sequence ID" value="KZT51267.1"/>
    <property type="molecule type" value="Genomic_DNA"/>
</dbReference>
<dbReference type="PANTHER" id="PTHR43735">
    <property type="entry name" value="APOPTOSIS-INDUCING FACTOR 1"/>
    <property type="match status" value="1"/>
</dbReference>
<evidence type="ECO:0000313" key="4">
    <source>
        <dbReference type="Proteomes" id="UP000076842"/>
    </source>
</evidence>